<geneLocation type="plasmid" evidence="1 2">
    <name>pAMI5</name>
</geneLocation>
<dbReference type="PATRIC" id="fig|1367847.3.peg.4294"/>
<evidence type="ECO:0000313" key="2">
    <source>
        <dbReference type="Proteomes" id="UP000015480"/>
    </source>
</evidence>
<organism evidence="1 2">
    <name type="scientific">Paracoccus aminophilus JCM 7686</name>
    <dbReference type="NCBI Taxonomy" id="1367847"/>
    <lineage>
        <taxon>Bacteria</taxon>
        <taxon>Pseudomonadati</taxon>
        <taxon>Pseudomonadota</taxon>
        <taxon>Alphaproteobacteria</taxon>
        <taxon>Rhodobacterales</taxon>
        <taxon>Paracoccaceae</taxon>
        <taxon>Paracoccus</taxon>
    </lineage>
</organism>
<protein>
    <submittedName>
        <fullName evidence="1">Membrane-anchored protein</fullName>
    </submittedName>
</protein>
<name>S5Z1K3_PARAH</name>
<sequence length="243" mass="27167">MFNLDAVSQSWRPFIRHLKYRIHAPPVPSFPQLMQGRNVVIVGSAPRSCRPKHWDDNFRVVTINASQMAAHSWLTETPDLTLMQFNQIEGMNANALEVRRVLAGQHTKRLCLLHWRHGLARLEHGLAAFGYRYDELHLMSRYARIALMQAVMGQLNLELETGSKWSNGIVAAALAIESGAANVILTGINPISSGHGYNQLDLKRQHCDSDFAALQLFRLRQHPVFTADAAVADQTGLPLWSGG</sequence>
<gene>
    <name evidence="1" type="ORF">JCM7686_pAMI5p260</name>
</gene>
<dbReference type="EMBL" id="CP006653">
    <property type="protein sequence ID" value="AGT11326.1"/>
    <property type="molecule type" value="Genomic_DNA"/>
</dbReference>
<dbReference type="Proteomes" id="UP000015480">
    <property type="component" value="Plasmid pAMI5"/>
</dbReference>
<keyword evidence="2" id="KW-1185">Reference proteome</keyword>
<dbReference type="HOGENOM" id="CLU_1065075_0_0_5"/>
<reference evidence="1 2" key="1">
    <citation type="journal article" date="2014" name="BMC Genomics">
        <title>Architecture and functions of a multipartite genome of the methylotrophic bacterium Paracoccus aminophilus JCM 7686, containing primary and secondary chromids.</title>
        <authorList>
            <person name="Dziewit L."/>
            <person name="Czarnecki J."/>
            <person name="Wibberg D."/>
            <person name="Radlinska M."/>
            <person name="Mrozek P."/>
            <person name="Szymczak M."/>
            <person name="Schluter A."/>
            <person name="Puhler A."/>
            <person name="Bartosik D."/>
        </authorList>
    </citation>
    <scope>NUCLEOTIDE SEQUENCE [LARGE SCALE GENOMIC DNA]</scope>
    <source>
        <strain evidence="1">JCM 7686</strain>
        <plasmid evidence="2">Plasmid pAMI5</plasmid>
    </source>
</reference>
<proteinExistence type="predicted"/>
<dbReference type="KEGG" id="pami:JCM7686_pAMI5p260"/>
<accession>S5Z1K3</accession>
<dbReference type="OrthoDB" id="7769278at2"/>
<dbReference type="AlphaFoldDB" id="S5Z1K3"/>
<keyword evidence="1" id="KW-0614">Plasmid</keyword>
<evidence type="ECO:0000313" key="1">
    <source>
        <dbReference type="EMBL" id="AGT11326.1"/>
    </source>
</evidence>